<evidence type="ECO:0000313" key="4">
    <source>
        <dbReference type="Proteomes" id="UP000663828"/>
    </source>
</evidence>
<keyword evidence="1" id="KW-1133">Transmembrane helix</keyword>
<feature type="transmembrane region" description="Helical" evidence="1">
    <location>
        <begin position="12"/>
        <end position="30"/>
    </location>
</feature>
<reference evidence="2" key="1">
    <citation type="submission" date="2021-02" db="EMBL/GenBank/DDBJ databases">
        <authorList>
            <person name="Nowell W R."/>
        </authorList>
    </citation>
    <scope>NUCLEOTIDE SEQUENCE</scope>
</reference>
<dbReference type="InterPro" id="IPR017850">
    <property type="entry name" value="Alkaline_phosphatase_core_sf"/>
</dbReference>
<keyword evidence="1" id="KW-0472">Membrane</keyword>
<evidence type="ECO:0000313" key="3">
    <source>
        <dbReference type="EMBL" id="CAF1015419.1"/>
    </source>
</evidence>
<dbReference type="PANTHER" id="PTHR10974">
    <property type="entry name" value="FI08016P-RELATED"/>
    <property type="match status" value="1"/>
</dbReference>
<dbReference type="EMBL" id="CAJNOR010000459">
    <property type="protein sequence ID" value="CAF0920891.1"/>
    <property type="molecule type" value="Genomic_DNA"/>
</dbReference>
<keyword evidence="4" id="KW-1185">Reference proteome</keyword>
<protein>
    <submittedName>
        <fullName evidence="2">Uncharacterized protein</fullName>
    </submittedName>
</protein>
<dbReference type="SUPFAM" id="SSF53649">
    <property type="entry name" value="Alkaline phosphatase-like"/>
    <property type="match status" value="1"/>
</dbReference>
<sequence>MQETTTKRWYHYAVFVIAFFVVVVFSYGTFPHLFTFLPLNHQVVNRTIIVIKGNNSIVCDPNVRFRLDVPRSEYTVEVNKKLLYCHIPEKDSRDLTSRLDFMWRHRWGPMYRRGCWAPTFSRINRTSNTLIIDCPPSMKPKYGFRTRNSLVENYIGPISMGEHEWVYTQCNLPFYTEPVTRLHLHALPLPQPPPAVKQKPNVVFMQFDALGRQAMYRRMPRSYKLLTTYGTSDSSTNTLPGLRDARGIEFRHLNVNGRNSEPNMRRVYCGSGDCQKTSLLRLYKQAGYSTSLLESYSYQLPNYIPSKAVDRILASNFFGEFGGDTVELYNKRGGCVTGTTWIADEMFDYLSHRFNSMQSGGWFSINNMVDPHTEDELVNYAVLDTKFYDFLLAVNKSQALDNTIMIILGDHGLHGHDWKELWREFDHRNPPLYILIGKNVTGFTDIINNLKVNSDKLVSHGDIYMTFARFANTSLPLSLSNTVNLFTEKISIDRTCRSAGIPDEWCNCWVPKPC</sequence>
<dbReference type="Pfam" id="PF02995">
    <property type="entry name" value="DUF229"/>
    <property type="match status" value="1"/>
</dbReference>
<name>A0A814AYN7_ADIRI</name>
<gene>
    <name evidence="3" type="ORF">EDS130_LOCUS15609</name>
    <name evidence="2" type="ORF">XAT740_LOCUS9030</name>
</gene>
<organism evidence="2 4">
    <name type="scientific">Adineta ricciae</name>
    <name type="common">Rotifer</name>
    <dbReference type="NCBI Taxonomy" id="249248"/>
    <lineage>
        <taxon>Eukaryota</taxon>
        <taxon>Metazoa</taxon>
        <taxon>Spiralia</taxon>
        <taxon>Gnathifera</taxon>
        <taxon>Rotifera</taxon>
        <taxon>Eurotatoria</taxon>
        <taxon>Bdelloidea</taxon>
        <taxon>Adinetida</taxon>
        <taxon>Adinetidae</taxon>
        <taxon>Adineta</taxon>
    </lineage>
</organism>
<accession>A0A814AYN7</accession>
<dbReference type="GO" id="GO:0005615">
    <property type="term" value="C:extracellular space"/>
    <property type="evidence" value="ECO:0007669"/>
    <property type="project" value="TreeGrafter"/>
</dbReference>
<keyword evidence="1" id="KW-0812">Transmembrane</keyword>
<dbReference type="PANTHER" id="PTHR10974:SF1">
    <property type="entry name" value="FI08016P-RELATED"/>
    <property type="match status" value="1"/>
</dbReference>
<evidence type="ECO:0000313" key="2">
    <source>
        <dbReference type="EMBL" id="CAF0920891.1"/>
    </source>
</evidence>
<comment type="caution">
    <text evidence="2">The sequence shown here is derived from an EMBL/GenBank/DDBJ whole genome shotgun (WGS) entry which is preliminary data.</text>
</comment>
<dbReference type="Proteomes" id="UP000663852">
    <property type="component" value="Unassembled WGS sequence"/>
</dbReference>
<dbReference type="InterPro" id="IPR004245">
    <property type="entry name" value="DUF229"/>
</dbReference>
<dbReference type="EMBL" id="CAJNOJ010000066">
    <property type="protein sequence ID" value="CAF1015419.1"/>
    <property type="molecule type" value="Genomic_DNA"/>
</dbReference>
<dbReference type="Proteomes" id="UP000663828">
    <property type="component" value="Unassembled WGS sequence"/>
</dbReference>
<dbReference type="Gene3D" id="3.40.720.10">
    <property type="entry name" value="Alkaline Phosphatase, subunit A"/>
    <property type="match status" value="1"/>
</dbReference>
<evidence type="ECO:0000256" key="1">
    <source>
        <dbReference type="SAM" id="Phobius"/>
    </source>
</evidence>
<dbReference type="OrthoDB" id="413313at2759"/>
<dbReference type="AlphaFoldDB" id="A0A814AYN7"/>
<proteinExistence type="predicted"/>